<reference evidence="1 2" key="1">
    <citation type="submission" date="2022-07" db="EMBL/GenBank/DDBJ databases">
        <title>Methylomonas rivi sp. nov., Methylomonas rosea sp. nov., Methylomonas aureus sp. nov. and Methylomonas subterranea sp. nov., four novel methanotrophs isolated from a freshwater creek and the deep terrestrial subsurface.</title>
        <authorList>
            <person name="Abin C."/>
            <person name="Sankaranarayanan K."/>
            <person name="Garner C."/>
            <person name="Sindelar R."/>
            <person name="Kotary K."/>
            <person name="Garner R."/>
            <person name="Barclay S."/>
            <person name="Lawson P."/>
            <person name="Krumholz L."/>
        </authorList>
    </citation>
    <scope>NUCLEOTIDE SEQUENCE [LARGE SCALE GENOMIC DNA]</scope>
    <source>
        <strain evidence="1 2">WSC-7</strain>
    </source>
</reference>
<dbReference type="InterPro" id="IPR018841">
    <property type="entry name" value="DUF2442"/>
</dbReference>
<dbReference type="Proteomes" id="UP001524570">
    <property type="component" value="Unassembled WGS sequence"/>
</dbReference>
<comment type="caution">
    <text evidence="1">The sequence shown here is derived from an EMBL/GenBank/DDBJ whole genome shotgun (WGS) entry which is preliminary data.</text>
</comment>
<dbReference type="EMBL" id="JANIBL010000025">
    <property type="protein sequence ID" value="MCQ8117726.1"/>
    <property type="molecule type" value="Genomic_DNA"/>
</dbReference>
<protein>
    <submittedName>
        <fullName evidence="1">DUF2442 domain-containing protein</fullName>
    </submittedName>
</protein>
<dbReference type="Gene3D" id="3.30.2020.10">
    <property type="entry name" value="NE0471-like N-terminal domain"/>
    <property type="match status" value="1"/>
</dbReference>
<dbReference type="SUPFAM" id="SSF143880">
    <property type="entry name" value="NE0471 N-terminal domain-like"/>
    <property type="match status" value="1"/>
</dbReference>
<name>A0ABT1TSJ1_9GAMM</name>
<proteinExistence type="predicted"/>
<organism evidence="1 2">
    <name type="scientific">Methylomonas rosea</name>
    <dbReference type="NCBI Taxonomy" id="2952227"/>
    <lineage>
        <taxon>Bacteria</taxon>
        <taxon>Pseudomonadati</taxon>
        <taxon>Pseudomonadota</taxon>
        <taxon>Gammaproteobacteria</taxon>
        <taxon>Methylococcales</taxon>
        <taxon>Methylococcaceae</taxon>
        <taxon>Methylomonas</taxon>
    </lineage>
</organism>
<evidence type="ECO:0000313" key="2">
    <source>
        <dbReference type="Proteomes" id="UP001524570"/>
    </source>
</evidence>
<accession>A0ABT1TSJ1</accession>
<gene>
    <name evidence="1" type="ORF">NP589_09830</name>
</gene>
<dbReference type="InterPro" id="IPR036782">
    <property type="entry name" value="NE0471-like_N"/>
</dbReference>
<evidence type="ECO:0000313" key="1">
    <source>
        <dbReference type="EMBL" id="MCQ8117726.1"/>
    </source>
</evidence>
<sequence>MESVIQVLPKDNYKLELWFDTGEHRLFDMSPYLNKGVFIKLKDRALFDQAYVGLGTVCWPGDLDVAPETLYDRSIALG</sequence>
<dbReference type="RefSeq" id="WP_256606826.1">
    <property type="nucleotide sequence ID" value="NZ_JANIBL010000025.1"/>
</dbReference>
<dbReference type="Pfam" id="PF10387">
    <property type="entry name" value="DUF2442"/>
    <property type="match status" value="1"/>
</dbReference>
<keyword evidence="2" id="KW-1185">Reference proteome</keyword>